<evidence type="ECO:0000313" key="2">
    <source>
        <dbReference type="EMBL" id="KAK5087152.1"/>
    </source>
</evidence>
<dbReference type="AlphaFoldDB" id="A0AAN7T2M6"/>
<feature type="compositionally biased region" description="Low complexity" evidence="1">
    <location>
        <begin position="800"/>
        <end position="811"/>
    </location>
</feature>
<feature type="region of interest" description="Disordered" evidence="1">
    <location>
        <begin position="827"/>
        <end position="871"/>
    </location>
</feature>
<protein>
    <submittedName>
        <fullName evidence="2">Uncharacterized protein</fullName>
    </submittedName>
</protein>
<comment type="caution">
    <text evidence="2">The sequence shown here is derived from an EMBL/GenBank/DDBJ whole genome shotgun (WGS) entry which is preliminary data.</text>
</comment>
<feature type="compositionally biased region" description="Polar residues" evidence="1">
    <location>
        <begin position="655"/>
        <end position="682"/>
    </location>
</feature>
<feature type="compositionally biased region" description="Basic and acidic residues" evidence="1">
    <location>
        <begin position="861"/>
        <end position="871"/>
    </location>
</feature>
<feature type="region of interest" description="Disordered" evidence="1">
    <location>
        <begin position="785"/>
        <end position="812"/>
    </location>
</feature>
<dbReference type="Proteomes" id="UP001309876">
    <property type="component" value="Unassembled WGS sequence"/>
</dbReference>
<feature type="region of interest" description="Disordered" evidence="1">
    <location>
        <begin position="613"/>
        <end position="767"/>
    </location>
</feature>
<feature type="region of interest" description="Disordered" evidence="1">
    <location>
        <begin position="323"/>
        <end position="345"/>
    </location>
</feature>
<gene>
    <name evidence="2" type="ORF">LTR05_004323</name>
</gene>
<feature type="compositionally biased region" description="Low complexity" evidence="1">
    <location>
        <begin position="616"/>
        <end position="626"/>
    </location>
</feature>
<feature type="compositionally biased region" description="Polar residues" evidence="1">
    <location>
        <begin position="627"/>
        <end position="643"/>
    </location>
</feature>
<feature type="compositionally biased region" description="Polar residues" evidence="1">
    <location>
        <begin position="788"/>
        <end position="799"/>
    </location>
</feature>
<reference evidence="2 3" key="1">
    <citation type="submission" date="2023-08" db="EMBL/GenBank/DDBJ databases">
        <title>Black Yeasts Isolated from many extreme environments.</title>
        <authorList>
            <person name="Coleine C."/>
            <person name="Stajich J.E."/>
            <person name="Selbmann L."/>
        </authorList>
    </citation>
    <scope>NUCLEOTIDE SEQUENCE [LARGE SCALE GENOMIC DNA]</scope>
    <source>
        <strain evidence="2 3">CCFEE 5910</strain>
    </source>
</reference>
<dbReference type="EMBL" id="JAVRRJ010000003">
    <property type="protein sequence ID" value="KAK5087152.1"/>
    <property type="molecule type" value="Genomic_DNA"/>
</dbReference>
<sequence>MASQSQDTVASANANTVSLPNLTVHDILLTVSTPTFLQLIRTSREFYDLALQTRPILLHHLRQIPGYKADLDDTSRSNAALFRLLRQRATNSLYGLNFTANLTEYLARNATLNPAACAISGLDADYVRSALVFKDSTDIRQFTGDGHVKEKIQQSPTMKVLKLVQWQRYISVLSAWKSPDPDSEPLDGEALDGLNSESEAEVLDETPFKPTASTQLTKQYHQHMDCKIGTAKQTKPISNKYNYRVCHYDIYTLEDSETFTVYGTLDLVPRDFCVYSITQCAILWDQDTAHGLPTERAMVFYYTAPRAELYYPFHYIGRKVWPKDKPRSRRGSNASESAATLEEEAPEHMAARIEFFKEGRRIKIYDAGGIVPCQVVSVSSNDFDRYASTNTIQFEDLTFNVDTPFYGTHAKYRVYGSQEMCFQTHLCLGTTTIDISDEHDWDEKEVRVLCILRSQTRYYPEDCDHRVNLQRMSHVSAGNATVVARLWGWEELHTNLTGKEVVAVSDGGTRIAIAMWKKVYIYALNPRILCDEVVVEDSDDEVSKKKKKKKTKKPWQCPASDYYHRMKDKNLLDWNIAELRPIVIDLDGAVAHRMSWSAPSGVITDTAVQTKEVNAEAEVSSEQSSVDTNVQTEGSASSEQTTMPAAPPVEAPETLPSSSTEVQPQSSTTQPIPASESSNLVQPNDDKPGEAVTSDEVEQAASATLPSMVQQEESAASTAQLTEADNNQSQTPINNNGSVAKPSARKKDKGPEVNITEMELGPKKATTYTEENSFVKLVALHSALAPSVSEQTASSGIPTSSSAIDSGLSASEEPVSAAPLPIVVADNEEVQSSSHSKATATPYPDERNETDEDENGESTQVDDKVDTSSKHKIRITEDELVILTDRGIQVWNLGAKAKGLRTKKALVMEEPLKGLLPRLKGKSKSMLQPEEEAEED</sequence>
<accession>A0AAN7T2M6</accession>
<evidence type="ECO:0000313" key="3">
    <source>
        <dbReference type="Proteomes" id="UP001309876"/>
    </source>
</evidence>
<feature type="compositionally biased region" description="Polar residues" evidence="1">
    <location>
        <begin position="701"/>
        <end position="738"/>
    </location>
</feature>
<keyword evidence="3" id="KW-1185">Reference proteome</keyword>
<feature type="compositionally biased region" description="Polar residues" evidence="1">
    <location>
        <begin position="830"/>
        <end position="839"/>
    </location>
</feature>
<name>A0AAN7T2M6_9EURO</name>
<evidence type="ECO:0000256" key="1">
    <source>
        <dbReference type="SAM" id="MobiDB-lite"/>
    </source>
</evidence>
<proteinExistence type="predicted"/>
<organism evidence="2 3">
    <name type="scientific">Lithohypha guttulata</name>
    <dbReference type="NCBI Taxonomy" id="1690604"/>
    <lineage>
        <taxon>Eukaryota</taxon>
        <taxon>Fungi</taxon>
        <taxon>Dikarya</taxon>
        <taxon>Ascomycota</taxon>
        <taxon>Pezizomycotina</taxon>
        <taxon>Eurotiomycetes</taxon>
        <taxon>Chaetothyriomycetidae</taxon>
        <taxon>Chaetothyriales</taxon>
        <taxon>Trichomeriaceae</taxon>
        <taxon>Lithohypha</taxon>
    </lineage>
</organism>